<dbReference type="GO" id="GO:0016020">
    <property type="term" value="C:membrane"/>
    <property type="evidence" value="ECO:0007669"/>
    <property type="project" value="UniProtKB-SubCell"/>
</dbReference>
<feature type="transmembrane region" description="Helical" evidence="6">
    <location>
        <begin position="35"/>
        <end position="56"/>
    </location>
</feature>
<feature type="region of interest" description="Disordered" evidence="5">
    <location>
        <begin position="452"/>
        <end position="473"/>
    </location>
</feature>
<protein>
    <submittedName>
        <fullName evidence="8">Thyrotropin-releasing hormone receptor</fullName>
    </submittedName>
</protein>
<dbReference type="CDD" id="cd14978">
    <property type="entry name" value="7tmA_FMRFamide_R-like"/>
    <property type="match status" value="1"/>
</dbReference>
<dbReference type="PANTHER" id="PTHR46641">
    <property type="entry name" value="FMRFAMIDE RECEPTOR-RELATED"/>
    <property type="match status" value="1"/>
</dbReference>
<evidence type="ECO:0000256" key="3">
    <source>
        <dbReference type="ARBA" id="ARBA00022989"/>
    </source>
</evidence>
<evidence type="ECO:0000259" key="7">
    <source>
        <dbReference type="PROSITE" id="PS50262"/>
    </source>
</evidence>
<organism evidence="8 9">
    <name type="scientific">Elysia marginata</name>
    <dbReference type="NCBI Taxonomy" id="1093978"/>
    <lineage>
        <taxon>Eukaryota</taxon>
        <taxon>Metazoa</taxon>
        <taxon>Spiralia</taxon>
        <taxon>Lophotrochozoa</taxon>
        <taxon>Mollusca</taxon>
        <taxon>Gastropoda</taxon>
        <taxon>Heterobranchia</taxon>
        <taxon>Euthyneura</taxon>
        <taxon>Panpulmonata</taxon>
        <taxon>Sacoglossa</taxon>
        <taxon>Placobranchoidea</taxon>
        <taxon>Plakobranchidae</taxon>
        <taxon>Elysia</taxon>
    </lineage>
</organism>
<evidence type="ECO:0000256" key="2">
    <source>
        <dbReference type="ARBA" id="ARBA00022692"/>
    </source>
</evidence>
<evidence type="ECO:0000256" key="4">
    <source>
        <dbReference type="ARBA" id="ARBA00023136"/>
    </source>
</evidence>
<feature type="compositionally biased region" description="Low complexity" evidence="5">
    <location>
        <begin position="461"/>
        <end position="473"/>
    </location>
</feature>
<feature type="region of interest" description="Disordered" evidence="5">
    <location>
        <begin position="294"/>
        <end position="320"/>
    </location>
</feature>
<keyword evidence="8" id="KW-0675">Receptor</keyword>
<sequence>METSTALDSTKTQLDPTRLSARDKLLEDINEWLKIYYSMFLITAGTLLNILSILTLSRKSFRRSTTSVYLRFLAVVDLFVLYNGLGRHFISGAFRYNIRHLSEAFCKFNQWTTSFGPDISAWILVAVTGERVLSIVRPHSVRLMCTKFTARVTILGIVLALMATNLPLVFFYGYSQVYDKSTNSTWTKKCILVRSVRFVDEIWYWLDLAKFVLLPSVLLTTSNIVIVSAIARRHRNLSSRLNVRDLSVTSSLDRLAATVAPPSGLRREKAASKSESHPKSVYHVARKHVNLITNTGLRTPGHNTDARSDEISSEHSQFGNRKSCAETESNKLCNARGIKGGKTFAGSSKNRNANSSNSSLTITLVVVNAMFIVCNAPVMVFLLNRDGWFRPDQGAALSLTWTVVVMAMYTNNALNFLFYCATGSRFRAEMRAMFISCHTSSVNISGGVNQRSRFRENSHGSESSEVSTISTSASVIRGASSSIKTSPHTMR</sequence>
<feature type="transmembrane region" description="Helical" evidence="6">
    <location>
        <begin position="359"/>
        <end position="383"/>
    </location>
</feature>
<dbReference type="PRINTS" id="PR00237">
    <property type="entry name" value="GPCRRHODOPSN"/>
</dbReference>
<dbReference type="InterPro" id="IPR052954">
    <property type="entry name" value="GPCR-Ligand_Int"/>
</dbReference>
<proteinExistence type="predicted"/>
<dbReference type="AlphaFoldDB" id="A0AAV4F5R8"/>
<dbReference type="EMBL" id="BMAT01004094">
    <property type="protein sequence ID" value="GFR68095.1"/>
    <property type="molecule type" value="Genomic_DNA"/>
</dbReference>
<feature type="domain" description="G-protein coupled receptors family 1 profile" evidence="7">
    <location>
        <begin position="48"/>
        <end position="419"/>
    </location>
</feature>
<dbReference type="Proteomes" id="UP000762676">
    <property type="component" value="Unassembled WGS sequence"/>
</dbReference>
<dbReference type="InterPro" id="IPR017452">
    <property type="entry name" value="GPCR_Rhodpsn_7TM"/>
</dbReference>
<reference evidence="8 9" key="1">
    <citation type="journal article" date="2021" name="Elife">
        <title>Chloroplast acquisition without the gene transfer in kleptoplastic sea slugs, Plakobranchus ocellatus.</title>
        <authorList>
            <person name="Maeda T."/>
            <person name="Takahashi S."/>
            <person name="Yoshida T."/>
            <person name="Shimamura S."/>
            <person name="Takaki Y."/>
            <person name="Nagai Y."/>
            <person name="Toyoda A."/>
            <person name="Suzuki Y."/>
            <person name="Arimoto A."/>
            <person name="Ishii H."/>
            <person name="Satoh N."/>
            <person name="Nishiyama T."/>
            <person name="Hasebe M."/>
            <person name="Maruyama T."/>
            <person name="Minagawa J."/>
            <person name="Obokata J."/>
            <person name="Shigenobu S."/>
        </authorList>
    </citation>
    <scope>NUCLEOTIDE SEQUENCE [LARGE SCALE GENOMIC DNA]</scope>
</reference>
<dbReference type="InterPro" id="IPR000276">
    <property type="entry name" value="GPCR_Rhodpsn"/>
</dbReference>
<feature type="transmembrane region" description="Helical" evidence="6">
    <location>
        <begin position="395"/>
        <end position="421"/>
    </location>
</feature>
<evidence type="ECO:0000256" key="6">
    <source>
        <dbReference type="SAM" id="Phobius"/>
    </source>
</evidence>
<keyword evidence="4 6" id="KW-0472">Membrane</keyword>
<dbReference type="GO" id="GO:0004930">
    <property type="term" value="F:G protein-coupled receptor activity"/>
    <property type="evidence" value="ECO:0007669"/>
    <property type="project" value="InterPro"/>
</dbReference>
<dbReference type="PANTHER" id="PTHR46641:SF25">
    <property type="entry name" value="CNMAMIDE RECEPTOR-RELATED"/>
    <property type="match status" value="1"/>
</dbReference>
<feature type="compositionally biased region" description="Basic and acidic residues" evidence="5">
    <location>
        <begin position="304"/>
        <end position="313"/>
    </location>
</feature>
<keyword evidence="2 6" id="KW-0812">Transmembrane</keyword>
<comment type="subcellular location">
    <subcellularLocation>
        <location evidence="1">Membrane</location>
    </subcellularLocation>
</comment>
<dbReference type="Gene3D" id="1.20.1070.10">
    <property type="entry name" value="Rhodopsin 7-helix transmembrane proteins"/>
    <property type="match status" value="2"/>
</dbReference>
<dbReference type="Pfam" id="PF00001">
    <property type="entry name" value="7tm_1"/>
    <property type="match status" value="1"/>
</dbReference>
<feature type="transmembrane region" description="Helical" evidence="6">
    <location>
        <begin position="148"/>
        <end position="174"/>
    </location>
</feature>
<keyword evidence="9" id="KW-1185">Reference proteome</keyword>
<evidence type="ECO:0000256" key="1">
    <source>
        <dbReference type="ARBA" id="ARBA00004370"/>
    </source>
</evidence>
<comment type="caution">
    <text evidence="8">The sequence shown here is derived from an EMBL/GenBank/DDBJ whole genome shotgun (WGS) entry which is preliminary data.</text>
</comment>
<feature type="transmembrane region" description="Helical" evidence="6">
    <location>
        <begin position="211"/>
        <end position="231"/>
    </location>
</feature>
<evidence type="ECO:0000256" key="5">
    <source>
        <dbReference type="SAM" id="MobiDB-lite"/>
    </source>
</evidence>
<dbReference type="PROSITE" id="PS50262">
    <property type="entry name" value="G_PROTEIN_RECEP_F1_2"/>
    <property type="match status" value="1"/>
</dbReference>
<name>A0AAV4F5R8_9GAST</name>
<dbReference type="SUPFAM" id="SSF81321">
    <property type="entry name" value="Family A G protein-coupled receptor-like"/>
    <property type="match status" value="1"/>
</dbReference>
<evidence type="ECO:0000313" key="8">
    <source>
        <dbReference type="EMBL" id="GFR68095.1"/>
    </source>
</evidence>
<gene>
    <name evidence="8" type="ORF">ElyMa_002014600</name>
</gene>
<accession>A0AAV4F5R8</accession>
<evidence type="ECO:0000313" key="9">
    <source>
        <dbReference type="Proteomes" id="UP000762676"/>
    </source>
</evidence>
<keyword evidence="3 6" id="KW-1133">Transmembrane helix</keyword>